<reference evidence="7" key="1">
    <citation type="submission" date="2022-08" db="EMBL/GenBank/DDBJ databases">
        <authorList>
            <person name="Gutierrez-Valencia J."/>
        </authorList>
    </citation>
    <scope>NUCLEOTIDE SEQUENCE</scope>
</reference>
<dbReference type="Pfam" id="PF02365">
    <property type="entry name" value="NAM"/>
    <property type="match status" value="1"/>
</dbReference>
<evidence type="ECO:0000313" key="7">
    <source>
        <dbReference type="EMBL" id="CAI0428122.1"/>
    </source>
</evidence>
<dbReference type="PANTHER" id="PTHR31719">
    <property type="entry name" value="NAC TRANSCRIPTION FACTOR 56"/>
    <property type="match status" value="1"/>
</dbReference>
<dbReference type="InterPro" id="IPR003441">
    <property type="entry name" value="NAC-dom"/>
</dbReference>
<dbReference type="SUPFAM" id="SSF101941">
    <property type="entry name" value="NAC domain"/>
    <property type="match status" value="1"/>
</dbReference>
<evidence type="ECO:0000256" key="2">
    <source>
        <dbReference type="ARBA" id="ARBA00023125"/>
    </source>
</evidence>
<evidence type="ECO:0000313" key="8">
    <source>
        <dbReference type="Proteomes" id="UP001154282"/>
    </source>
</evidence>
<protein>
    <recommendedName>
        <fullName evidence="6">NAC domain-containing protein</fullName>
    </recommendedName>
</protein>
<dbReference type="Proteomes" id="UP001154282">
    <property type="component" value="Unassembled WGS sequence"/>
</dbReference>
<keyword evidence="1" id="KW-0805">Transcription regulation</keyword>
<organism evidence="7 8">
    <name type="scientific">Linum tenue</name>
    <dbReference type="NCBI Taxonomy" id="586396"/>
    <lineage>
        <taxon>Eukaryota</taxon>
        <taxon>Viridiplantae</taxon>
        <taxon>Streptophyta</taxon>
        <taxon>Embryophyta</taxon>
        <taxon>Tracheophyta</taxon>
        <taxon>Spermatophyta</taxon>
        <taxon>Magnoliopsida</taxon>
        <taxon>eudicotyledons</taxon>
        <taxon>Gunneridae</taxon>
        <taxon>Pentapetalae</taxon>
        <taxon>rosids</taxon>
        <taxon>fabids</taxon>
        <taxon>Malpighiales</taxon>
        <taxon>Linaceae</taxon>
        <taxon>Linum</taxon>
    </lineage>
</organism>
<dbReference type="EMBL" id="CAMGYJ010000006">
    <property type="protein sequence ID" value="CAI0428122.1"/>
    <property type="molecule type" value="Genomic_DNA"/>
</dbReference>
<accession>A0AAV0L109</accession>
<evidence type="ECO:0000259" key="6">
    <source>
        <dbReference type="PROSITE" id="PS51005"/>
    </source>
</evidence>
<dbReference type="PROSITE" id="PS51005">
    <property type="entry name" value="NAC"/>
    <property type="match status" value="1"/>
</dbReference>
<keyword evidence="2" id="KW-0238">DNA-binding</keyword>
<dbReference type="AlphaFoldDB" id="A0AAV0L109"/>
<feature type="region of interest" description="Disordered" evidence="5">
    <location>
        <begin position="60"/>
        <end position="82"/>
    </location>
</feature>
<evidence type="ECO:0000256" key="4">
    <source>
        <dbReference type="ARBA" id="ARBA00023242"/>
    </source>
</evidence>
<dbReference type="Gene3D" id="2.170.150.80">
    <property type="entry name" value="NAC domain"/>
    <property type="match status" value="1"/>
</dbReference>
<dbReference type="GO" id="GO:0006355">
    <property type="term" value="P:regulation of DNA-templated transcription"/>
    <property type="evidence" value="ECO:0007669"/>
    <property type="project" value="InterPro"/>
</dbReference>
<comment type="caution">
    <text evidence="7">The sequence shown here is derived from an EMBL/GenBank/DDBJ whole genome shotgun (WGS) entry which is preliminary data.</text>
</comment>
<proteinExistence type="predicted"/>
<sequence>MIQKKKLKSNRRIYLLQKIIFPTRKKKTKSKPYIYINSLPTELNHSPELLLRSTSPFFSSPRRKMHPTTATIPPGGRTDSPPAAAVAAPVLKNEEEESTLVNHVINNNVNHDEYFDSFPPGYRFCPQDEELILDYLKKKVLGEELPMNKIMEVNLYRHDPDTLATYSKCGEKDWYFFTPRDRKYPNGDRPNRAAGDGYWKATGADKRIMWDGEVIGLRKALVYYTGKPPKGVKTNWIMHEFKVVSSTLPPRAPRTNKADMRVRCMQLDDYVLCRIYKKAEKYMINRSIRYSDDPDPAPAATTINVVPSGAGANHPRHVDPTRFNDNNGHDILDDSPPPPQQQPYVQGHQVFGTVAAAAAQNANFGHPQPPYGYYNGGMMVMADDDGHHGYDDHHHGNENNIWKDILGDPIIGVAGGGLAGCGYGLDHNSFC</sequence>
<gene>
    <name evidence="7" type="ORF">LITE_LOCUS21516</name>
</gene>
<keyword evidence="3" id="KW-0804">Transcription</keyword>
<feature type="domain" description="NAC" evidence="6">
    <location>
        <begin position="118"/>
        <end position="278"/>
    </location>
</feature>
<keyword evidence="4" id="KW-0539">Nucleus</keyword>
<dbReference type="InterPro" id="IPR036093">
    <property type="entry name" value="NAC_dom_sf"/>
</dbReference>
<dbReference type="PANTHER" id="PTHR31719:SF179">
    <property type="entry name" value="OS08G0148400 PROTEIN"/>
    <property type="match status" value="1"/>
</dbReference>
<evidence type="ECO:0000256" key="1">
    <source>
        <dbReference type="ARBA" id="ARBA00023015"/>
    </source>
</evidence>
<dbReference type="GO" id="GO:0003677">
    <property type="term" value="F:DNA binding"/>
    <property type="evidence" value="ECO:0007669"/>
    <property type="project" value="UniProtKB-KW"/>
</dbReference>
<feature type="compositionally biased region" description="Basic and acidic residues" evidence="5">
    <location>
        <begin position="316"/>
        <end position="332"/>
    </location>
</feature>
<evidence type="ECO:0000256" key="5">
    <source>
        <dbReference type="SAM" id="MobiDB-lite"/>
    </source>
</evidence>
<evidence type="ECO:0000256" key="3">
    <source>
        <dbReference type="ARBA" id="ARBA00023163"/>
    </source>
</evidence>
<keyword evidence="8" id="KW-1185">Reference proteome</keyword>
<feature type="region of interest" description="Disordered" evidence="5">
    <location>
        <begin position="295"/>
        <end position="341"/>
    </location>
</feature>
<name>A0AAV0L109_9ROSI</name>